<keyword evidence="2" id="KW-1133">Transmembrane helix</keyword>
<feature type="transmembrane region" description="Helical" evidence="2">
    <location>
        <begin position="98"/>
        <end position="118"/>
    </location>
</feature>
<sequence length="681" mass="75713">MSQPPFRSRPNLRLALTDLTGSPRQSAQSTPPPTSRFITPYPTPENTPFAKTAYSPYYSAGLKAPAIYGTPESFTSFTPRRASRSCYRNYNSYRFKRFFASKPAWLLLMVFALALWWINGGSEEINVVKFGASSLGKDFLQERRMHDYQFYPATNPKIHYVGRWTSTPNRLRKDGTFPGVYFDIAIQNTSSLLLALHNTPEQESSTSSSMPEAPALLVHGHRKHYSFHPIPGNKAAPPVSLLAEVDDQEYILLPNSSSLVTISSKGLDERIEHHVRVVAPMTDDHGMGVVELEGLWLSKGGKLVKVAGSLLSEEYVNEDLLNAENDQVGERHRTGLDDIEKDGTSKSGRQKASDVAEDDESSTNQDRKKLLEIITDSPGSLTGKQQGRRTGKTDGLLSGVMGWEYLLGEMFGVDHVGIGVDGTCLVPDCIGGSGEPTGMGDVFFRSGPYGSAYFEHSWMFSTYVPDVLVMNIGASDDISFNEHASDYNKTIWELSESFETTYVSLIKAVRGLAYPKHPSILQSERTGTPGMVPSIAPAAIPIFVMRPLRGQLEQATQNAVAKLRADGDKAVFWLDTSGWLDTSSDDPDGPDFFYDDTVAPANWRLTVQGNQRVAIFLHMHVCRYLAGVEDKCAFLPHEVYQGKVFNPEQKEFDKYIEDEKERKLKKIFWEKEGAVKGDLLV</sequence>
<organism evidence="3 4">
    <name type="scientific">Imshaugia aleurites</name>
    <dbReference type="NCBI Taxonomy" id="172621"/>
    <lineage>
        <taxon>Eukaryota</taxon>
        <taxon>Fungi</taxon>
        <taxon>Dikarya</taxon>
        <taxon>Ascomycota</taxon>
        <taxon>Pezizomycotina</taxon>
        <taxon>Lecanoromycetes</taxon>
        <taxon>OSLEUM clade</taxon>
        <taxon>Lecanoromycetidae</taxon>
        <taxon>Lecanorales</taxon>
        <taxon>Lecanorineae</taxon>
        <taxon>Parmeliaceae</taxon>
        <taxon>Imshaugia</taxon>
    </lineage>
</organism>
<feature type="compositionally biased region" description="Basic and acidic residues" evidence="1">
    <location>
        <begin position="328"/>
        <end position="344"/>
    </location>
</feature>
<feature type="region of interest" description="Disordered" evidence="1">
    <location>
        <begin position="1"/>
        <end position="42"/>
    </location>
</feature>
<evidence type="ECO:0000256" key="1">
    <source>
        <dbReference type="SAM" id="MobiDB-lite"/>
    </source>
</evidence>
<proteinExistence type="predicted"/>
<dbReference type="Gene3D" id="3.40.50.1110">
    <property type="entry name" value="SGNH hydrolase"/>
    <property type="match status" value="1"/>
</dbReference>
<dbReference type="Proteomes" id="UP000664534">
    <property type="component" value="Unassembled WGS sequence"/>
</dbReference>
<keyword evidence="4" id="KW-1185">Reference proteome</keyword>
<keyword evidence="2" id="KW-0812">Transmembrane</keyword>
<dbReference type="OrthoDB" id="10267969at2759"/>
<reference evidence="3" key="1">
    <citation type="submission" date="2021-03" db="EMBL/GenBank/DDBJ databases">
        <authorList>
            <person name="Tagirdzhanova G."/>
        </authorList>
    </citation>
    <scope>NUCLEOTIDE SEQUENCE</scope>
</reference>
<dbReference type="InterPro" id="IPR036514">
    <property type="entry name" value="SGNH_hydro_sf"/>
</dbReference>
<feature type="region of interest" description="Disordered" evidence="1">
    <location>
        <begin position="326"/>
        <end position="393"/>
    </location>
</feature>
<dbReference type="AlphaFoldDB" id="A0A8H3F9M7"/>
<comment type="caution">
    <text evidence="3">The sequence shown here is derived from an EMBL/GenBank/DDBJ whole genome shotgun (WGS) entry which is preliminary data.</text>
</comment>
<name>A0A8H3F9M7_9LECA</name>
<feature type="compositionally biased region" description="Polar residues" evidence="1">
    <location>
        <begin position="19"/>
        <end position="29"/>
    </location>
</feature>
<gene>
    <name evidence="3" type="ORF">IMSHALPRED_004656</name>
</gene>
<dbReference type="EMBL" id="CAJPDT010000023">
    <property type="protein sequence ID" value="CAF9919559.1"/>
    <property type="molecule type" value="Genomic_DNA"/>
</dbReference>
<evidence type="ECO:0000256" key="2">
    <source>
        <dbReference type="SAM" id="Phobius"/>
    </source>
</evidence>
<protein>
    <submittedName>
        <fullName evidence="3">Uncharacterized protein</fullName>
    </submittedName>
</protein>
<evidence type="ECO:0000313" key="4">
    <source>
        <dbReference type="Proteomes" id="UP000664534"/>
    </source>
</evidence>
<evidence type="ECO:0000313" key="3">
    <source>
        <dbReference type="EMBL" id="CAF9919559.1"/>
    </source>
</evidence>
<keyword evidence="2" id="KW-0472">Membrane</keyword>
<accession>A0A8H3F9M7</accession>